<dbReference type="InterPro" id="IPR036969">
    <property type="entry name" value="Citrate_synthase_sf"/>
</dbReference>
<evidence type="ECO:0000313" key="3">
    <source>
        <dbReference type="EMBL" id="MFD1880666.1"/>
    </source>
</evidence>
<dbReference type="SUPFAM" id="SSF48256">
    <property type="entry name" value="Citrate synthase"/>
    <property type="match status" value="1"/>
</dbReference>
<dbReference type="GO" id="GO:0008816">
    <property type="term" value="F:citryl-CoA lyase activity"/>
    <property type="evidence" value="ECO:0007669"/>
    <property type="project" value="UniProtKB-EC"/>
</dbReference>
<organism evidence="3 4">
    <name type="scientific">Paracoccus pacificus</name>
    <dbReference type="NCBI Taxonomy" id="1463598"/>
    <lineage>
        <taxon>Bacteria</taxon>
        <taxon>Pseudomonadati</taxon>
        <taxon>Pseudomonadota</taxon>
        <taxon>Alphaproteobacteria</taxon>
        <taxon>Rhodobacterales</taxon>
        <taxon>Paracoccaceae</taxon>
        <taxon>Paracoccus</taxon>
    </lineage>
</organism>
<dbReference type="Pfam" id="PF00285">
    <property type="entry name" value="Citrate_synt"/>
    <property type="match status" value="1"/>
</dbReference>
<proteinExistence type="inferred from homology"/>
<dbReference type="CDD" id="cd06100">
    <property type="entry name" value="CCL_ACL-C"/>
    <property type="match status" value="1"/>
</dbReference>
<evidence type="ECO:0000256" key="2">
    <source>
        <dbReference type="ARBA" id="ARBA00022679"/>
    </source>
</evidence>
<keyword evidence="4" id="KW-1185">Reference proteome</keyword>
<reference evidence="4" key="1">
    <citation type="journal article" date="2019" name="Int. J. Syst. Evol. Microbiol.">
        <title>The Global Catalogue of Microorganisms (GCM) 10K type strain sequencing project: providing services to taxonomists for standard genome sequencing and annotation.</title>
        <authorList>
            <consortium name="The Broad Institute Genomics Platform"/>
            <consortium name="The Broad Institute Genome Sequencing Center for Infectious Disease"/>
            <person name="Wu L."/>
            <person name="Ma J."/>
        </authorList>
    </citation>
    <scope>NUCLEOTIDE SEQUENCE [LARGE SCALE GENOMIC DNA]</scope>
    <source>
        <strain evidence="4">CCUG 56029</strain>
    </source>
</reference>
<dbReference type="EMBL" id="JBHUEN010000006">
    <property type="protein sequence ID" value="MFD1880666.1"/>
    <property type="molecule type" value="Genomic_DNA"/>
</dbReference>
<dbReference type="PANTHER" id="PTHR11739">
    <property type="entry name" value="CITRATE SYNTHASE"/>
    <property type="match status" value="1"/>
</dbReference>
<dbReference type="InterPro" id="IPR016142">
    <property type="entry name" value="Citrate_synth-like_lrg_a-sub"/>
</dbReference>
<dbReference type="NCBIfam" id="NF004868">
    <property type="entry name" value="PRK06224.1-5"/>
    <property type="match status" value="1"/>
</dbReference>
<comment type="similarity">
    <text evidence="1">Belongs to the citrate synthase family.</text>
</comment>
<keyword evidence="2" id="KW-0808">Transferase</keyword>
<evidence type="ECO:0000256" key="1">
    <source>
        <dbReference type="ARBA" id="ARBA00010566"/>
    </source>
</evidence>
<comment type="caution">
    <text evidence="3">The sequence shown here is derived from an EMBL/GenBank/DDBJ whole genome shotgun (WGS) entry which is preliminary data.</text>
</comment>
<keyword evidence="3" id="KW-0456">Lyase</keyword>
<dbReference type="EC" id="4.1.3.34" evidence="3"/>
<dbReference type="NCBIfam" id="NF004867">
    <property type="entry name" value="PRK06224.1-4"/>
    <property type="match status" value="1"/>
</dbReference>
<dbReference type="Gene3D" id="1.10.580.10">
    <property type="entry name" value="Citrate Synthase, domain 1"/>
    <property type="match status" value="1"/>
</dbReference>
<name>A0ABW4R343_9RHOB</name>
<protein>
    <submittedName>
        <fullName evidence="3">Citryl-CoA lyase</fullName>
        <ecNumber evidence="3">4.1.3.34</ecNumber>
    </submittedName>
</protein>
<dbReference type="PANTHER" id="PTHR11739:SF4">
    <property type="entry name" value="CITRATE SYNTHASE, PEROXISOMAL"/>
    <property type="match status" value="1"/>
</dbReference>
<dbReference type="RefSeq" id="WP_379140014.1">
    <property type="nucleotide sequence ID" value="NZ_JBHUEN010000006.1"/>
</dbReference>
<evidence type="ECO:0000313" key="4">
    <source>
        <dbReference type="Proteomes" id="UP001597213"/>
    </source>
</evidence>
<sequence length="258" mass="27438">MSPKTVPQTALCSYTTDAVYYRDQNLVGDLLGNASFVDVFIRQILGRQLGAGQMAIVEAVLIMLMEHGMTPSAIAARMVYASSPENIQSGVAAGLLAVGSQFVGTMEQAAELLARISSAPDPAAEATEIAQDHRRRKDHVPGFGHHLHRPDDPRAIALLAMAKEKGVAGDYCRALNLLAAEVDRAANRHITINATGAIAAVLGDIGIPVRLMRGFAVLSRAAGLISHLAEEQQDPAGRFIWSLVDEAMLPARPGNNSN</sequence>
<accession>A0ABW4R343</accession>
<dbReference type="Proteomes" id="UP001597213">
    <property type="component" value="Unassembled WGS sequence"/>
</dbReference>
<gene>
    <name evidence="3" type="ORF">ACFSCT_02920</name>
</gene>
<dbReference type="InterPro" id="IPR002020">
    <property type="entry name" value="Citrate_synthase"/>
</dbReference>